<keyword evidence="14" id="KW-1185">Reference proteome</keyword>
<evidence type="ECO:0000256" key="3">
    <source>
        <dbReference type="ARBA" id="ARBA00011167"/>
    </source>
</evidence>
<feature type="compositionally biased region" description="Acidic residues" evidence="12">
    <location>
        <begin position="59"/>
        <end position="69"/>
    </location>
</feature>
<evidence type="ECO:0000256" key="9">
    <source>
        <dbReference type="ARBA" id="ARBA00025053"/>
    </source>
</evidence>
<evidence type="ECO:0000256" key="7">
    <source>
        <dbReference type="ARBA" id="ARBA00023242"/>
    </source>
</evidence>
<comment type="caution">
    <text evidence="13">The sequence shown here is derived from an EMBL/GenBank/DDBJ whole genome shotgun (WGS) entry which is preliminary data.</text>
</comment>
<comment type="subcellular location">
    <subcellularLocation>
        <location evidence="1 10">Nucleus</location>
        <location evidence="1 10">Nucleolus</location>
    </subcellularLocation>
</comment>
<dbReference type="EMBL" id="JAZHXJ010000057">
    <property type="protein sequence ID" value="KAL1878089.1"/>
    <property type="molecule type" value="Genomic_DNA"/>
</dbReference>
<evidence type="ECO:0000313" key="13">
    <source>
        <dbReference type="EMBL" id="KAL1878089.1"/>
    </source>
</evidence>
<evidence type="ECO:0000256" key="5">
    <source>
        <dbReference type="ARBA" id="ARBA00022552"/>
    </source>
</evidence>
<evidence type="ECO:0000256" key="6">
    <source>
        <dbReference type="ARBA" id="ARBA00023054"/>
    </source>
</evidence>
<evidence type="ECO:0000256" key="1">
    <source>
        <dbReference type="ARBA" id="ARBA00004604"/>
    </source>
</evidence>
<name>A0ABR3XR91_9PEZI</name>
<keyword evidence="5 10" id="KW-0698">rRNA processing</keyword>
<accession>A0ABR3XR91</accession>
<gene>
    <name evidence="13" type="ORF">VTK73DRAFT_8140</name>
</gene>
<dbReference type="PANTHER" id="PTHR21738:SF0">
    <property type="entry name" value="RIBOSOMAL RNA PROCESSING PROTEIN 36 HOMOLOG"/>
    <property type="match status" value="1"/>
</dbReference>
<comment type="subunit">
    <text evidence="3 10">Associates with 90S and pre-40S pre-ribosomal particles.</text>
</comment>
<proteinExistence type="inferred from homology"/>
<evidence type="ECO:0000256" key="10">
    <source>
        <dbReference type="RuleBase" id="RU368027"/>
    </source>
</evidence>
<comment type="similarity">
    <text evidence="2 10">Belongs to the RRP36 family.</text>
</comment>
<keyword evidence="4 10" id="KW-0690">Ribosome biogenesis</keyword>
<sequence length="325" mass="36609">MASVKRKGSSLPLQRRVRPRVEAESDLEDFGSANEDSHAVDSESEGAGQISDSERDGSESDASDSDESSPDVVPTIDTSKVSFGALAKAQEAMPTTQRRRRFSNVSSGRSGSEDGGEGSRRIASSSTNGTKDRERHARSSKHAPVEMSSKKRVSRRRDIVEVHKLQPRDPRFAPPGVGGTRAASTTADEAKARRAYAFLEEYRDNEIRQLKAAIKTTTAKTPEAAAQREELKRRLMAMEERKRAQERKDRALAVLQEHRRQEKELVKQGKKPFYLKRSEQKKRLLLDQYAGMSQKQIDKAIERKRKKEAAKEKKSLPFFRRRTEA</sequence>
<keyword evidence="8 10" id="KW-0687">Ribonucleoprotein</keyword>
<dbReference type="InterPro" id="IPR009292">
    <property type="entry name" value="RRP36"/>
</dbReference>
<organism evidence="13 14">
    <name type="scientific">Phialemonium thermophilum</name>
    <dbReference type="NCBI Taxonomy" id="223376"/>
    <lineage>
        <taxon>Eukaryota</taxon>
        <taxon>Fungi</taxon>
        <taxon>Dikarya</taxon>
        <taxon>Ascomycota</taxon>
        <taxon>Pezizomycotina</taxon>
        <taxon>Sordariomycetes</taxon>
        <taxon>Sordariomycetidae</taxon>
        <taxon>Cephalothecales</taxon>
        <taxon>Cephalothecaceae</taxon>
        <taxon>Phialemonium</taxon>
    </lineage>
</organism>
<feature type="region of interest" description="Disordered" evidence="12">
    <location>
        <begin position="302"/>
        <end position="325"/>
    </location>
</feature>
<comment type="function">
    <text evidence="9 10">Component of the 90S pre-ribosome involved in the maturation of rRNAs. Required for early cleavages of the pre-RNAs in the 40S ribosomal subunit maturation pathway.</text>
</comment>
<dbReference type="PANTHER" id="PTHR21738">
    <property type="entry name" value="RIBOSOMAL RNA PROCESSING PROTEIN 36 HOMOLOG"/>
    <property type="match status" value="1"/>
</dbReference>
<protein>
    <recommendedName>
        <fullName evidence="10">rRNA biogenesis protein RRP36</fullName>
    </recommendedName>
</protein>
<evidence type="ECO:0000256" key="4">
    <source>
        <dbReference type="ARBA" id="ARBA00022517"/>
    </source>
</evidence>
<evidence type="ECO:0000256" key="12">
    <source>
        <dbReference type="SAM" id="MobiDB-lite"/>
    </source>
</evidence>
<evidence type="ECO:0000256" key="11">
    <source>
        <dbReference type="SAM" id="Coils"/>
    </source>
</evidence>
<evidence type="ECO:0000256" key="8">
    <source>
        <dbReference type="ARBA" id="ARBA00023274"/>
    </source>
</evidence>
<feature type="compositionally biased region" description="Basic and acidic residues" evidence="12">
    <location>
        <begin position="156"/>
        <end position="171"/>
    </location>
</feature>
<dbReference type="Pfam" id="PF06102">
    <property type="entry name" value="RRP36"/>
    <property type="match status" value="1"/>
</dbReference>
<feature type="coiled-coil region" evidence="11">
    <location>
        <begin position="221"/>
        <end position="268"/>
    </location>
</feature>
<keyword evidence="7 10" id="KW-0539">Nucleus</keyword>
<reference evidence="13 14" key="1">
    <citation type="journal article" date="2024" name="Commun. Biol.">
        <title>Comparative genomic analysis of thermophilic fungi reveals convergent evolutionary adaptations and gene losses.</title>
        <authorList>
            <person name="Steindorff A.S."/>
            <person name="Aguilar-Pontes M.V."/>
            <person name="Robinson A.J."/>
            <person name="Andreopoulos B."/>
            <person name="LaButti K."/>
            <person name="Kuo A."/>
            <person name="Mondo S."/>
            <person name="Riley R."/>
            <person name="Otillar R."/>
            <person name="Haridas S."/>
            <person name="Lipzen A."/>
            <person name="Grimwood J."/>
            <person name="Schmutz J."/>
            <person name="Clum A."/>
            <person name="Reid I.D."/>
            <person name="Moisan M.C."/>
            <person name="Butler G."/>
            <person name="Nguyen T.T.M."/>
            <person name="Dewar K."/>
            <person name="Conant G."/>
            <person name="Drula E."/>
            <person name="Henrissat B."/>
            <person name="Hansel C."/>
            <person name="Singer S."/>
            <person name="Hutchinson M.I."/>
            <person name="de Vries R.P."/>
            <person name="Natvig D.O."/>
            <person name="Powell A.J."/>
            <person name="Tsang A."/>
            <person name="Grigoriev I.V."/>
        </authorList>
    </citation>
    <scope>NUCLEOTIDE SEQUENCE [LARGE SCALE GENOMIC DNA]</scope>
    <source>
        <strain evidence="13 14">ATCC 24622</strain>
    </source>
</reference>
<feature type="compositionally biased region" description="Basic and acidic residues" evidence="12">
    <location>
        <begin position="309"/>
        <end position="325"/>
    </location>
</feature>
<dbReference type="Proteomes" id="UP001586593">
    <property type="component" value="Unassembled WGS sequence"/>
</dbReference>
<keyword evidence="6 11" id="KW-0175">Coiled coil</keyword>
<evidence type="ECO:0000256" key="2">
    <source>
        <dbReference type="ARBA" id="ARBA00009418"/>
    </source>
</evidence>
<feature type="region of interest" description="Disordered" evidence="12">
    <location>
        <begin position="1"/>
        <end position="189"/>
    </location>
</feature>
<evidence type="ECO:0000313" key="14">
    <source>
        <dbReference type="Proteomes" id="UP001586593"/>
    </source>
</evidence>